<proteinExistence type="predicted"/>
<gene>
    <name evidence="5" type="ORF">OS493_004596</name>
</gene>
<feature type="signal peptide" evidence="4">
    <location>
        <begin position="1"/>
        <end position="19"/>
    </location>
</feature>
<organism evidence="5 6">
    <name type="scientific">Desmophyllum pertusum</name>
    <dbReference type="NCBI Taxonomy" id="174260"/>
    <lineage>
        <taxon>Eukaryota</taxon>
        <taxon>Metazoa</taxon>
        <taxon>Cnidaria</taxon>
        <taxon>Anthozoa</taxon>
        <taxon>Hexacorallia</taxon>
        <taxon>Scleractinia</taxon>
        <taxon>Caryophylliina</taxon>
        <taxon>Caryophylliidae</taxon>
        <taxon>Desmophyllum</taxon>
    </lineage>
</organism>
<name>A0A9W9ZG06_9CNID</name>
<dbReference type="OrthoDB" id="5990508at2759"/>
<feature type="chain" id="PRO_5040998123" description="UPAR/Ly6 domain-containing protein" evidence="4">
    <location>
        <begin position="20"/>
        <end position="179"/>
    </location>
</feature>
<sequence length="179" mass="18628">MKFVAFLAVVLLGIHSAVAIRCYECAPDFENIGSLANLGNPPTLCGKPNMTRTCANMDSCAMISVTANMPLIGDIVTYNLNCTMSLMCTEALNNMTCSGVRNGTAGSPVVIKSCDVKCCQGDLCNNPTPAATTPSPVSTTMPPTGNTTVKSSVTSISFLPNGAIFGILGAITVFFMNLL</sequence>
<evidence type="ECO:0000313" key="6">
    <source>
        <dbReference type="Proteomes" id="UP001163046"/>
    </source>
</evidence>
<keyword evidence="6" id="KW-1185">Reference proteome</keyword>
<comment type="caution">
    <text evidence="5">The sequence shown here is derived from an EMBL/GenBank/DDBJ whole genome shotgun (WGS) entry which is preliminary data.</text>
</comment>
<keyword evidence="3" id="KW-0472">Membrane</keyword>
<keyword evidence="3" id="KW-0812">Transmembrane</keyword>
<dbReference type="Proteomes" id="UP001163046">
    <property type="component" value="Unassembled WGS sequence"/>
</dbReference>
<evidence type="ECO:0000256" key="1">
    <source>
        <dbReference type="ARBA" id="ARBA00022729"/>
    </source>
</evidence>
<feature type="transmembrane region" description="Helical" evidence="3">
    <location>
        <begin position="158"/>
        <end position="178"/>
    </location>
</feature>
<evidence type="ECO:0000256" key="2">
    <source>
        <dbReference type="ARBA" id="ARBA00023157"/>
    </source>
</evidence>
<dbReference type="PANTHER" id="PTHR10036">
    <property type="entry name" value="CD59 GLYCOPROTEIN"/>
    <property type="match status" value="1"/>
</dbReference>
<keyword evidence="1 4" id="KW-0732">Signal</keyword>
<dbReference type="EMBL" id="MU826351">
    <property type="protein sequence ID" value="KAJ7381002.1"/>
    <property type="molecule type" value="Genomic_DNA"/>
</dbReference>
<reference evidence="5" key="1">
    <citation type="submission" date="2023-01" db="EMBL/GenBank/DDBJ databases">
        <title>Genome assembly of the deep-sea coral Lophelia pertusa.</title>
        <authorList>
            <person name="Herrera S."/>
            <person name="Cordes E."/>
        </authorList>
    </citation>
    <scope>NUCLEOTIDE SEQUENCE</scope>
    <source>
        <strain evidence="5">USNM1676648</strain>
        <tissue evidence="5">Polyp</tissue>
    </source>
</reference>
<evidence type="ECO:0000256" key="4">
    <source>
        <dbReference type="SAM" id="SignalP"/>
    </source>
</evidence>
<evidence type="ECO:0000256" key="3">
    <source>
        <dbReference type="SAM" id="Phobius"/>
    </source>
</evidence>
<protein>
    <recommendedName>
        <fullName evidence="7">UPAR/Ly6 domain-containing protein</fullName>
    </recommendedName>
</protein>
<dbReference type="AlphaFoldDB" id="A0A9W9ZG06"/>
<evidence type="ECO:0008006" key="7">
    <source>
        <dbReference type="Google" id="ProtNLM"/>
    </source>
</evidence>
<evidence type="ECO:0000313" key="5">
    <source>
        <dbReference type="EMBL" id="KAJ7381002.1"/>
    </source>
</evidence>
<accession>A0A9W9ZG06</accession>
<keyword evidence="3" id="KW-1133">Transmembrane helix</keyword>
<keyword evidence="2" id="KW-1015">Disulfide bond</keyword>